<name>A0A498MP27_LABRO</name>
<reference evidence="2 3" key="1">
    <citation type="submission" date="2018-03" db="EMBL/GenBank/DDBJ databases">
        <title>Draft genome sequence of Rohu Carp (Labeo rohita).</title>
        <authorList>
            <person name="Das P."/>
            <person name="Kushwaha B."/>
            <person name="Joshi C.G."/>
            <person name="Kumar D."/>
            <person name="Nagpure N.S."/>
            <person name="Sahoo L."/>
            <person name="Das S.P."/>
            <person name="Bit A."/>
            <person name="Patnaik S."/>
            <person name="Meher P.K."/>
            <person name="Jayasankar P."/>
            <person name="Koringa P.G."/>
            <person name="Patel N.V."/>
            <person name="Hinsu A.T."/>
            <person name="Kumar R."/>
            <person name="Pandey M."/>
            <person name="Agarwal S."/>
            <person name="Srivastava S."/>
            <person name="Singh M."/>
            <person name="Iquebal M.A."/>
            <person name="Jaiswal S."/>
            <person name="Angadi U.B."/>
            <person name="Kumar N."/>
            <person name="Raza M."/>
            <person name="Shah T.M."/>
            <person name="Rai A."/>
            <person name="Jena J.K."/>
        </authorList>
    </citation>
    <scope>NUCLEOTIDE SEQUENCE [LARGE SCALE GENOMIC DNA]</scope>
    <source>
        <strain evidence="2">DASCIFA01</strain>
        <tissue evidence="2">Testis</tissue>
    </source>
</reference>
<feature type="compositionally biased region" description="Low complexity" evidence="1">
    <location>
        <begin position="37"/>
        <end position="55"/>
    </location>
</feature>
<feature type="region of interest" description="Disordered" evidence="1">
    <location>
        <begin position="36"/>
        <end position="55"/>
    </location>
</feature>
<keyword evidence="2" id="KW-0346">Stress response</keyword>
<proteinExistence type="predicted"/>
<keyword evidence="3" id="KW-1185">Reference proteome</keyword>
<dbReference type="Proteomes" id="UP000290572">
    <property type="component" value="Unassembled WGS sequence"/>
</dbReference>
<evidence type="ECO:0000313" key="3">
    <source>
        <dbReference type="Proteomes" id="UP000290572"/>
    </source>
</evidence>
<accession>A0A498MP27</accession>
<dbReference type="EMBL" id="QBIY01012603">
    <property type="protein sequence ID" value="RXN22070.1"/>
    <property type="molecule type" value="Genomic_DNA"/>
</dbReference>
<organism evidence="2 3">
    <name type="scientific">Labeo rohita</name>
    <name type="common">Indian major carp</name>
    <name type="synonym">Cyprinus rohita</name>
    <dbReference type="NCBI Taxonomy" id="84645"/>
    <lineage>
        <taxon>Eukaryota</taxon>
        <taxon>Metazoa</taxon>
        <taxon>Chordata</taxon>
        <taxon>Craniata</taxon>
        <taxon>Vertebrata</taxon>
        <taxon>Euteleostomi</taxon>
        <taxon>Actinopterygii</taxon>
        <taxon>Neopterygii</taxon>
        <taxon>Teleostei</taxon>
        <taxon>Ostariophysi</taxon>
        <taxon>Cypriniformes</taxon>
        <taxon>Cyprinidae</taxon>
        <taxon>Labeoninae</taxon>
        <taxon>Labeonini</taxon>
        <taxon>Labeo</taxon>
    </lineage>
</organism>
<evidence type="ECO:0000256" key="1">
    <source>
        <dbReference type="SAM" id="MobiDB-lite"/>
    </source>
</evidence>
<sequence length="135" mass="13821">MRELVMPKHALAIQQLAASFKFGAKFYGISGDAEPHGPSVSSASVGPSAKGGPASYAAPSVLAETTGSISCMASRTLAYQGGPGLCKTPDPLEGLTMDGERCALGMVCRRKTVTTDASNMGWGALCNGTFWMGSA</sequence>
<protein>
    <submittedName>
        <fullName evidence="2">Heat shock 70 kDa 12A-like protein</fullName>
    </submittedName>
</protein>
<comment type="caution">
    <text evidence="2">The sequence shown here is derived from an EMBL/GenBank/DDBJ whole genome shotgun (WGS) entry which is preliminary data.</text>
</comment>
<dbReference type="AlphaFoldDB" id="A0A498MP27"/>
<evidence type="ECO:0000313" key="2">
    <source>
        <dbReference type="EMBL" id="RXN22070.1"/>
    </source>
</evidence>
<gene>
    <name evidence="2" type="ORF">ROHU_023577</name>
</gene>